<proteinExistence type="predicted"/>
<feature type="transmembrane region" description="Helical" evidence="1">
    <location>
        <begin position="76"/>
        <end position="95"/>
    </location>
</feature>
<organism evidence="3 4">
    <name type="scientific">Kandleria vitulina</name>
    <dbReference type="NCBI Taxonomy" id="1630"/>
    <lineage>
        <taxon>Bacteria</taxon>
        <taxon>Bacillati</taxon>
        <taxon>Bacillota</taxon>
        <taxon>Erysipelotrichia</taxon>
        <taxon>Erysipelotrichales</taxon>
        <taxon>Coprobacillaceae</taxon>
        <taxon>Kandleria</taxon>
    </lineage>
</organism>
<dbReference type="PANTHER" id="PTHR12526:SF630">
    <property type="entry name" value="GLYCOSYLTRANSFERASE"/>
    <property type="match status" value="1"/>
</dbReference>
<gene>
    <name evidence="3" type="ORF">SAMN04487759_11923</name>
</gene>
<sequence length="349" mass="40583">MNISSTMKTHKKVLIIGHFAKGQNMYDGQTVKTLTLYEELKKKSSWTINIVDTYMKKNPIRLLFTSLKAILTHKQIIVLLSGNGMSFYFPLLYFFTKVFKKQIYHDVIGGNLDQYVKDNPKFKKYLNSFEVNWVETHLLKKKLEDVGVTNCVVIPNFKRLPITQIEVAYHPLFKFVLFSRVMKEKGIEEAIEAVQLINLKNKVCQLDIYGPIDEQYKERFDFVMKHAPEEVSYKGVVNFNESVSTLKHYDALLFPTTWKGEGFPGTLIDAFSSGLPVIASRWASNEEIVVHGQNGWLYPKEDIMTLRQAMLTFMYDTEILTMKKHARESAQLYQPDCYIQMIIDTLERR</sequence>
<accession>A0A1H2UA71</accession>
<feature type="domain" description="Glycosyl transferase family 1" evidence="2">
    <location>
        <begin position="174"/>
        <end position="318"/>
    </location>
</feature>
<dbReference type="eggNOG" id="COG0438">
    <property type="taxonomic scope" value="Bacteria"/>
</dbReference>
<reference evidence="3 4" key="1">
    <citation type="submission" date="2016-10" db="EMBL/GenBank/DDBJ databases">
        <authorList>
            <person name="de Groot N.N."/>
        </authorList>
    </citation>
    <scope>NUCLEOTIDE SEQUENCE [LARGE SCALE GENOMIC DNA]</scope>
    <source>
        <strain evidence="3 4">S3b</strain>
    </source>
</reference>
<evidence type="ECO:0000313" key="3">
    <source>
        <dbReference type="EMBL" id="SDW52519.1"/>
    </source>
</evidence>
<dbReference type="Pfam" id="PF00534">
    <property type="entry name" value="Glycos_transf_1"/>
    <property type="match status" value="1"/>
</dbReference>
<dbReference type="Gene3D" id="3.40.50.2000">
    <property type="entry name" value="Glycogen Phosphorylase B"/>
    <property type="match status" value="1"/>
</dbReference>
<dbReference type="SUPFAM" id="SSF53756">
    <property type="entry name" value="UDP-Glycosyltransferase/glycogen phosphorylase"/>
    <property type="match status" value="1"/>
</dbReference>
<evidence type="ECO:0000256" key="1">
    <source>
        <dbReference type="SAM" id="Phobius"/>
    </source>
</evidence>
<dbReference type="EMBL" id="FNNF01000019">
    <property type="protein sequence ID" value="SDW52519.1"/>
    <property type="molecule type" value="Genomic_DNA"/>
</dbReference>
<evidence type="ECO:0000313" key="4">
    <source>
        <dbReference type="Proteomes" id="UP000182429"/>
    </source>
</evidence>
<keyword evidence="3" id="KW-0808">Transferase</keyword>
<protein>
    <submittedName>
        <fullName evidence="3">Glycosyltransferase involved in cell wall bisynthesis</fullName>
    </submittedName>
</protein>
<dbReference type="AlphaFoldDB" id="A0A1H2UA71"/>
<dbReference type="Proteomes" id="UP000182429">
    <property type="component" value="Unassembled WGS sequence"/>
</dbReference>
<dbReference type="RefSeq" id="WP_180365101.1">
    <property type="nucleotide sequence ID" value="NZ_FNNF01000019.1"/>
</dbReference>
<name>A0A1H2UA71_9FIRM</name>
<dbReference type="CDD" id="cd03801">
    <property type="entry name" value="GT4_PimA-like"/>
    <property type="match status" value="1"/>
</dbReference>
<keyword evidence="1" id="KW-0472">Membrane</keyword>
<evidence type="ECO:0000259" key="2">
    <source>
        <dbReference type="Pfam" id="PF00534"/>
    </source>
</evidence>
<dbReference type="STRING" id="1630.SAMN05216514_11242"/>
<dbReference type="GO" id="GO:0016757">
    <property type="term" value="F:glycosyltransferase activity"/>
    <property type="evidence" value="ECO:0007669"/>
    <property type="project" value="InterPro"/>
</dbReference>
<dbReference type="PANTHER" id="PTHR12526">
    <property type="entry name" value="GLYCOSYLTRANSFERASE"/>
    <property type="match status" value="1"/>
</dbReference>
<keyword evidence="1" id="KW-1133">Transmembrane helix</keyword>
<dbReference type="InterPro" id="IPR001296">
    <property type="entry name" value="Glyco_trans_1"/>
</dbReference>
<keyword evidence="1" id="KW-0812">Transmembrane</keyword>